<evidence type="ECO:0000256" key="1">
    <source>
        <dbReference type="SAM" id="MobiDB-lite"/>
    </source>
</evidence>
<feature type="compositionally biased region" description="Basic and acidic residues" evidence="1">
    <location>
        <begin position="40"/>
        <end position="59"/>
    </location>
</feature>
<evidence type="ECO:0000313" key="2">
    <source>
        <dbReference type="EMBL" id="MBB2926333.1"/>
    </source>
</evidence>
<comment type="caution">
    <text evidence="2">The sequence shown here is derived from an EMBL/GenBank/DDBJ whole genome shotgun (WGS) entry which is preliminary data.</text>
</comment>
<feature type="compositionally biased region" description="Basic and acidic residues" evidence="1">
    <location>
        <begin position="70"/>
        <end position="82"/>
    </location>
</feature>
<proteinExistence type="predicted"/>
<name>A0ABR6FG04_9BURK</name>
<reference evidence="2 3" key="1">
    <citation type="submission" date="2020-08" db="EMBL/GenBank/DDBJ databases">
        <title>Genomic Encyclopedia of Type Strains, Phase IV (KMG-V): Genome sequencing to study the core and pangenomes of soil and plant-associated prokaryotes.</title>
        <authorList>
            <person name="Whitman W."/>
        </authorList>
    </citation>
    <scope>NUCLEOTIDE SEQUENCE [LARGE SCALE GENOMIC DNA]</scope>
    <source>
        <strain evidence="2 3">SRMrh-85</strain>
    </source>
</reference>
<dbReference type="RefSeq" id="WP_133253706.1">
    <property type="nucleotide sequence ID" value="NZ_JACHVZ010000002.1"/>
</dbReference>
<dbReference type="EMBL" id="JACHVZ010000002">
    <property type="protein sequence ID" value="MBB2926333.1"/>
    <property type="molecule type" value="Genomic_DNA"/>
</dbReference>
<dbReference type="Proteomes" id="UP000533533">
    <property type="component" value="Unassembled WGS sequence"/>
</dbReference>
<accession>A0ABR6FG04</accession>
<sequence>MPAKLDETVTGAQVFYAKRGRGHQGRTGSAAHAGRHGAKRSRESEAVQAGELRRGHEHPCATADSQQRAQLKDRKEKDEHHPSTLAASKADEMRKRNHSCKQACKWQSIRGSVLLGDWSQMRLRPVSNEAR</sequence>
<keyword evidence="3" id="KW-1185">Reference proteome</keyword>
<evidence type="ECO:0000313" key="3">
    <source>
        <dbReference type="Proteomes" id="UP000533533"/>
    </source>
</evidence>
<protein>
    <submittedName>
        <fullName evidence="2">Uncharacterized protein</fullName>
    </submittedName>
</protein>
<organism evidence="2 3">
    <name type="scientific">Paraburkholderia silvatlantica</name>
    <dbReference type="NCBI Taxonomy" id="321895"/>
    <lineage>
        <taxon>Bacteria</taxon>
        <taxon>Pseudomonadati</taxon>
        <taxon>Pseudomonadota</taxon>
        <taxon>Betaproteobacteria</taxon>
        <taxon>Burkholderiales</taxon>
        <taxon>Burkholderiaceae</taxon>
        <taxon>Paraburkholderia</taxon>
    </lineage>
</organism>
<feature type="region of interest" description="Disordered" evidence="1">
    <location>
        <begin position="16"/>
        <end position="102"/>
    </location>
</feature>
<gene>
    <name evidence="2" type="ORF">FHX59_000740</name>
</gene>